<dbReference type="Proteomes" id="UP000004319">
    <property type="component" value="Unassembled WGS sequence"/>
</dbReference>
<reference evidence="14 15" key="1">
    <citation type="journal article" date="2011" name="Biochem. Biophys. Res. Commun.">
        <title>Increased number of Arginine-based salt bridges contributes to the thermotolerance of thermotolerant acetic acid bacteria, Acetobacter tropicalis SKU1100.</title>
        <authorList>
            <person name="Matsutani M."/>
            <person name="Hirakawa H."/>
            <person name="Nishikura M."/>
            <person name="Soemphol W."/>
            <person name="Ali I.A.I."/>
            <person name="Yakushi T."/>
            <person name="Matsushita K."/>
        </authorList>
    </citation>
    <scope>NUCLEOTIDE SEQUENCE [LARGE SCALE GENOMIC DNA]</scope>
    <source>
        <strain evidence="14 15">NBRC 101654</strain>
    </source>
</reference>
<dbReference type="GO" id="GO:0046656">
    <property type="term" value="P:folic acid biosynthetic process"/>
    <property type="evidence" value="ECO:0007669"/>
    <property type="project" value="UniProtKB-KW"/>
</dbReference>
<feature type="domain" description="7,8-dihydro-6-hydroxymethylpterin-pyrophosphokinase" evidence="13">
    <location>
        <begin position="106"/>
        <end position="117"/>
    </location>
</feature>
<sequence>MEKDISPNMKFWKGAEMVLIAVGANLPLGGQEALTTCHKVVETLRALPGLHVIGVSRWYESAPVPPSGQPPYINGVIRATTTLTPDALLAALQQVELDFGRERSVRNAARTLDLDIIAFDALCQNLPHLTLPHPRAHERAFVLLPLRDVMPDWVHPATGQRLEAMLAQVAGQEIRQIQE</sequence>
<dbReference type="Pfam" id="PF01288">
    <property type="entry name" value="HPPK"/>
    <property type="match status" value="1"/>
</dbReference>
<accession>F7VAP3</accession>
<evidence type="ECO:0000256" key="2">
    <source>
        <dbReference type="ARBA" id="ARBA00005810"/>
    </source>
</evidence>
<dbReference type="GO" id="GO:0046654">
    <property type="term" value="P:tetrahydrofolate biosynthetic process"/>
    <property type="evidence" value="ECO:0007669"/>
    <property type="project" value="UniProtKB-UniPathway"/>
</dbReference>
<comment type="caution">
    <text evidence="14">The sequence shown here is derived from an EMBL/GenBank/DDBJ whole genome shotgun (WGS) entry which is preliminary data.</text>
</comment>
<dbReference type="EC" id="2.7.6.3" evidence="3"/>
<keyword evidence="7 14" id="KW-0418">Kinase</keyword>
<evidence type="ECO:0000256" key="12">
    <source>
        <dbReference type="ARBA" id="ARBA00033413"/>
    </source>
</evidence>
<evidence type="ECO:0000256" key="5">
    <source>
        <dbReference type="ARBA" id="ARBA00022679"/>
    </source>
</evidence>
<dbReference type="UniPathway" id="UPA00077">
    <property type="reaction ID" value="UER00155"/>
</dbReference>
<dbReference type="EMBL" id="BABS01000008">
    <property type="protein sequence ID" value="GAA07438.1"/>
    <property type="molecule type" value="Genomic_DNA"/>
</dbReference>
<comment type="function">
    <text evidence="10">Catalyzes the transfer of pyrophosphate from adenosine triphosphate (ATP) to 6-hydroxymethyl-7,8-dihydropterin, an enzymatic step in folate biosynthesis pathway.</text>
</comment>
<dbReference type="GO" id="GO:0003848">
    <property type="term" value="F:2-amino-4-hydroxy-6-hydroxymethyldihydropteridine diphosphokinase activity"/>
    <property type="evidence" value="ECO:0007669"/>
    <property type="project" value="UniProtKB-EC"/>
</dbReference>
<dbReference type="PROSITE" id="PS00794">
    <property type="entry name" value="HPPK"/>
    <property type="match status" value="1"/>
</dbReference>
<keyword evidence="8" id="KW-0067">ATP-binding</keyword>
<protein>
    <recommendedName>
        <fullName evidence="4">2-amino-4-hydroxy-6-hydroxymethyldihydropteridine pyrophosphokinase</fullName>
        <ecNumber evidence="3">2.7.6.3</ecNumber>
    </recommendedName>
    <alternativeName>
        <fullName evidence="11">6-hydroxymethyl-7,8-dihydropterin pyrophosphokinase</fullName>
    </alternativeName>
    <alternativeName>
        <fullName evidence="12">7,8-dihydro-6-hydroxymethylpterin-pyrophosphokinase</fullName>
    </alternativeName>
</protein>
<comment type="similarity">
    <text evidence="2">Belongs to the HPPK family.</text>
</comment>
<evidence type="ECO:0000313" key="15">
    <source>
        <dbReference type="Proteomes" id="UP000004319"/>
    </source>
</evidence>
<proteinExistence type="inferred from homology"/>
<evidence type="ECO:0000259" key="13">
    <source>
        <dbReference type="PROSITE" id="PS00794"/>
    </source>
</evidence>
<dbReference type="CDD" id="cd00483">
    <property type="entry name" value="HPPK"/>
    <property type="match status" value="1"/>
</dbReference>
<evidence type="ECO:0000313" key="14">
    <source>
        <dbReference type="EMBL" id="GAA07438.1"/>
    </source>
</evidence>
<dbReference type="Gene3D" id="3.30.70.560">
    <property type="entry name" value="7,8-Dihydro-6-hydroxymethylpterin-pyrophosphokinase HPPK"/>
    <property type="match status" value="1"/>
</dbReference>
<evidence type="ECO:0000256" key="11">
    <source>
        <dbReference type="ARBA" id="ARBA00029766"/>
    </source>
</evidence>
<evidence type="ECO:0000256" key="6">
    <source>
        <dbReference type="ARBA" id="ARBA00022741"/>
    </source>
</evidence>
<evidence type="ECO:0000256" key="4">
    <source>
        <dbReference type="ARBA" id="ARBA00016218"/>
    </source>
</evidence>
<keyword evidence="6" id="KW-0547">Nucleotide-binding</keyword>
<evidence type="ECO:0000256" key="7">
    <source>
        <dbReference type="ARBA" id="ARBA00022777"/>
    </source>
</evidence>
<gene>
    <name evidence="14" type="ORF">ATPR_0442</name>
</gene>
<name>F7VAP3_9PROT</name>
<dbReference type="InterPro" id="IPR000550">
    <property type="entry name" value="Hppk"/>
</dbReference>
<dbReference type="NCBIfam" id="TIGR01498">
    <property type="entry name" value="folK"/>
    <property type="match status" value="1"/>
</dbReference>
<dbReference type="SUPFAM" id="SSF55083">
    <property type="entry name" value="6-hydroxymethyl-7,8-dihydropterin pyrophosphokinase, HPPK"/>
    <property type="match status" value="1"/>
</dbReference>
<dbReference type="GO" id="GO:0005524">
    <property type="term" value="F:ATP binding"/>
    <property type="evidence" value="ECO:0007669"/>
    <property type="project" value="UniProtKB-KW"/>
</dbReference>
<evidence type="ECO:0000256" key="9">
    <source>
        <dbReference type="ARBA" id="ARBA00022909"/>
    </source>
</evidence>
<evidence type="ECO:0000256" key="3">
    <source>
        <dbReference type="ARBA" id="ARBA00013253"/>
    </source>
</evidence>
<dbReference type="AlphaFoldDB" id="F7VAP3"/>
<evidence type="ECO:0000256" key="10">
    <source>
        <dbReference type="ARBA" id="ARBA00029409"/>
    </source>
</evidence>
<keyword evidence="5" id="KW-0808">Transferase</keyword>
<dbReference type="GO" id="GO:0016301">
    <property type="term" value="F:kinase activity"/>
    <property type="evidence" value="ECO:0007669"/>
    <property type="project" value="UniProtKB-KW"/>
</dbReference>
<comment type="pathway">
    <text evidence="1">Cofactor biosynthesis; tetrahydrofolate biosynthesis; 2-amino-4-hydroxy-6-hydroxymethyl-7,8-dihydropteridine diphosphate from 7,8-dihydroneopterin triphosphate: step 4/4.</text>
</comment>
<dbReference type="InterPro" id="IPR035907">
    <property type="entry name" value="Hppk_sf"/>
</dbReference>
<dbReference type="PANTHER" id="PTHR43071">
    <property type="entry name" value="2-AMINO-4-HYDROXY-6-HYDROXYMETHYLDIHYDROPTERIDINE PYROPHOSPHOKINASE"/>
    <property type="match status" value="1"/>
</dbReference>
<keyword evidence="9" id="KW-0289">Folate biosynthesis</keyword>
<evidence type="ECO:0000256" key="1">
    <source>
        <dbReference type="ARBA" id="ARBA00005051"/>
    </source>
</evidence>
<evidence type="ECO:0000256" key="8">
    <source>
        <dbReference type="ARBA" id="ARBA00022840"/>
    </source>
</evidence>
<dbReference type="PANTHER" id="PTHR43071:SF1">
    <property type="entry name" value="2-AMINO-4-HYDROXY-6-HYDROXYMETHYLDIHYDROPTERIDINE PYROPHOSPHOKINASE"/>
    <property type="match status" value="1"/>
</dbReference>
<organism evidence="14 15">
    <name type="scientific">Acetobacter tropicalis NBRC 101654</name>
    <dbReference type="NCBI Taxonomy" id="749388"/>
    <lineage>
        <taxon>Bacteria</taxon>
        <taxon>Pseudomonadati</taxon>
        <taxon>Pseudomonadota</taxon>
        <taxon>Alphaproteobacteria</taxon>
        <taxon>Acetobacterales</taxon>
        <taxon>Acetobacteraceae</taxon>
        <taxon>Acetobacter</taxon>
    </lineage>
</organism>